<dbReference type="SUPFAM" id="SSF103025">
    <property type="entry name" value="Folate-binding domain"/>
    <property type="match status" value="1"/>
</dbReference>
<dbReference type="Pfam" id="PF25455">
    <property type="entry name" value="Beta-barrel_CAF17_C"/>
    <property type="match status" value="1"/>
</dbReference>
<accession>A0ABW3ZEC4</accession>
<dbReference type="PANTHER" id="PTHR22602:SF0">
    <property type="entry name" value="TRANSFERASE CAF17, MITOCHONDRIAL-RELATED"/>
    <property type="match status" value="1"/>
</dbReference>
<proteinExistence type="predicted"/>
<organism evidence="3 4">
    <name type="scientific">Litorisediminicola beolgyonensis</name>
    <dbReference type="NCBI Taxonomy" id="1173614"/>
    <lineage>
        <taxon>Bacteria</taxon>
        <taxon>Pseudomonadati</taxon>
        <taxon>Pseudomonadota</taxon>
        <taxon>Alphaproteobacteria</taxon>
        <taxon>Rhodobacterales</taxon>
        <taxon>Paracoccaceae</taxon>
        <taxon>Litorisediminicola</taxon>
    </lineage>
</organism>
<dbReference type="InterPro" id="IPR017703">
    <property type="entry name" value="YgfZ/GCV_T_CS"/>
</dbReference>
<comment type="caution">
    <text evidence="3">The sequence shown here is derived from an EMBL/GenBank/DDBJ whole genome shotgun (WGS) entry which is preliminary data.</text>
</comment>
<name>A0ABW3ZEC4_9RHOB</name>
<sequence length="263" mass="28367">MALLYVRHPVLRHGATAMTSSDRTILRLSGPDRMAFLQGLVTNDVNRLSDGLVYTALLTPQGKLRSDFFLVPAGDDILIDLPALAGTDLLKALSLYKLRAKVALEETAIKVSRGTGPAPDGAFPDPRDPRLGWRAYDGRASEDGVDWDAIRVAAGIPEFGIELTPESFILEAGFERLNGVDFRKGCYVGQEVTARMKHKTELRKGLAIVAVDGTAPVGTEIIADGKAAGTLYTQSNGAGLAYLRFDRAQGEMQAGEARVRRQA</sequence>
<dbReference type="Gene3D" id="3.30.1360.120">
    <property type="entry name" value="Probable tRNA modification gtpase trme, domain 1"/>
    <property type="match status" value="2"/>
</dbReference>
<keyword evidence="4" id="KW-1185">Reference proteome</keyword>
<feature type="domain" description="CAF17 C-terminal" evidence="2">
    <location>
        <begin position="203"/>
        <end position="260"/>
    </location>
</feature>
<dbReference type="InterPro" id="IPR045179">
    <property type="entry name" value="YgfZ/GcvT"/>
</dbReference>
<reference evidence="4" key="1">
    <citation type="journal article" date="2019" name="Int. J. Syst. Evol. Microbiol.">
        <title>The Global Catalogue of Microorganisms (GCM) 10K type strain sequencing project: providing services to taxonomists for standard genome sequencing and annotation.</title>
        <authorList>
            <consortium name="The Broad Institute Genomics Platform"/>
            <consortium name="The Broad Institute Genome Sequencing Center for Infectious Disease"/>
            <person name="Wu L."/>
            <person name="Ma J."/>
        </authorList>
    </citation>
    <scope>NUCLEOTIDE SEQUENCE [LARGE SCALE GENOMIC DNA]</scope>
    <source>
        <strain evidence="4">CCUG 62953</strain>
    </source>
</reference>
<evidence type="ECO:0000259" key="2">
    <source>
        <dbReference type="Pfam" id="PF25455"/>
    </source>
</evidence>
<dbReference type="InterPro" id="IPR057460">
    <property type="entry name" value="CAF17_C"/>
</dbReference>
<protein>
    <submittedName>
        <fullName evidence="3">YgfZ/GcvT domain-containing protein</fullName>
    </submittedName>
</protein>
<dbReference type="EMBL" id="JBHTMU010000004">
    <property type="protein sequence ID" value="MFD1341434.1"/>
    <property type="molecule type" value="Genomic_DNA"/>
</dbReference>
<dbReference type="PANTHER" id="PTHR22602">
    <property type="entry name" value="TRANSFERASE CAF17, MITOCHONDRIAL-RELATED"/>
    <property type="match status" value="1"/>
</dbReference>
<dbReference type="InterPro" id="IPR027266">
    <property type="entry name" value="TrmE/GcvT-like"/>
</dbReference>
<evidence type="ECO:0000313" key="4">
    <source>
        <dbReference type="Proteomes" id="UP001597135"/>
    </source>
</evidence>
<evidence type="ECO:0000256" key="1">
    <source>
        <dbReference type="ARBA" id="ARBA00022946"/>
    </source>
</evidence>
<keyword evidence="1" id="KW-0809">Transit peptide</keyword>
<gene>
    <name evidence="3" type="ORF">ACFQ4E_03290</name>
</gene>
<dbReference type="NCBIfam" id="TIGR03317">
    <property type="entry name" value="ygfZ_signature"/>
    <property type="match status" value="1"/>
</dbReference>
<evidence type="ECO:0000313" key="3">
    <source>
        <dbReference type="EMBL" id="MFD1341434.1"/>
    </source>
</evidence>
<dbReference type="Proteomes" id="UP001597135">
    <property type="component" value="Unassembled WGS sequence"/>
</dbReference>
<dbReference type="RefSeq" id="WP_386801492.1">
    <property type="nucleotide sequence ID" value="NZ_JBHTMU010000004.1"/>
</dbReference>